<comment type="caution">
    <text evidence="5">The sequence shown here is derived from an EMBL/GenBank/DDBJ whole genome shotgun (WGS) entry which is preliminary data.</text>
</comment>
<feature type="domain" description="Cell envelope-related transcriptional attenuator" evidence="4">
    <location>
        <begin position="140"/>
        <end position="311"/>
    </location>
</feature>
<dbReference type="Gene3D" id="3.40.630.190">
    <property type="entry name" value="LCP protein"/>
    <property type="match status" value="1"/>
</dbReference>
<name>A0A1S1QUL2_9ACTN</name>
<gene>
    <name evidence="5" type="ORF">BBK14_02670</name>
</gene>
<protein>
    <submittedName>
        <fullName evidence="5">Transcriptional regulator</fullName>
    </submittedName>
</protein>
<dbReference type="RefSeq" id="WP_071061615.1">
    <property type="nucleotide sequence ID" value="NZ_MAXA01000113.1"/>
</dbReference>
<accession>A0A1S1QUL2</accession>
<dbReference type="InterPro" id="IPR004474">
    <property type="entry name" value="LytR_CpsA_psr"/>
</dbReference>
<dbReference type="PANTHER" id="PTHR33392:SF6">
    <property type="entry name" value="POLYISOPRENYL-TEICHOIC ACID--PEPTIDOGLYCAN TEICHOIC ACID TRANSFERASE TAGU"/>
    <property type="match status" value="1"/>
</dbReference>
<keyword evidence="6" id="KW-1185">Reference proteome</keyword>
<dbReference type="AlphaFoldDB" id="A0A1S1QUL2"/>
<evidence type="ECO:0000313" key="6">
    <source>
        <dbReference type="Proteomes" id="UP000179769"/>
    </source>
</evidence>
<feature type="region of interest" description="Disordered" evidence="2">
    <location>
        <begin position="495"/>
        <end position="527"/>
    </location>
</feature>
<dbReference type="InterPro" id="IPR050922">
    <property type="entry name" value="LytR/CpsA/Psr_CW_biosynth"/>
</dbReference>
<dbReference type="EMBL" id="MAXA01000113">
    <property type="protein sequence ID" value="OHV37296.1"/>
    <property type="molecule type" value="Genomic_DNA"/>
</dbReference>
<evidence type="ECO:0000256" key="1">
    <source>
        <dbReference type="ARBA" id="ARBA00006068"/>
    </source>
</evidence>
<keyword evidence="3" id="KW-0472">Membrane</keyword>
<comment type="similarity">
    <text evidence="1">Belongs to the LytR/CpsA/Psr (LCP) family.</text>
</comment>
<keyword evidence="3" id="KW-1133">Transmembrane helix</keyword>
<dbReference type="Pfam" id="PF03816">
    <property type="entry name" value="LytR_cpsA_psr"/>
    <property type="match status" value="1"/>
</dbReference>
<evidence type="ECO:0000256" key="3">
    <source>
        <dbReference type="SAM" id="Phobius"/>
    </source>
</evidence>
<feature type="compositionally biased region" description="Low complexity" evidence="2">
    <location>
        <begin position="42"/>
        <end position="55"/>
    </location>
</feature>
<dbReference type="OrthoDB" id="9782542at2"/>
<dbReference type="NCBIfam" id="TIGR00350">
    <property type="entry name" value="lytR_cpsA_psr"/>
    <property type="match status" value="1"/>
</dbReference>
<dbReference type="Proteomes" id="UP000179769">
    <property type="component" value="Unassembled WGS sequence"/>
</dbReference>
<feature type="compositionally biased region" description="Low complexity" evidence="2">
    <location>
        <begin position="421"/>
        <end position="433"/>
    </location>
</feature>
<feature type="compositionally biased region" description="Low complexity" evidence="2">
    <location>
        <begin position="449"/>
        <end position="461"/>
    </location>
</feature>
<dbReference type="PANTHER" id="PTHR33392">
    <property type="entry name" value="POLYISOPRENYL-TEICHOIC ACID--PEPTIDOGLYCAN TEICHOIC ACID TRANSFERASE TAGU"/>
    <property type="match status" value="1"/>
</dbReference>
<sequence length="538" mass="55707">MRDARARQSCDAPEVTPAETVDGEHDTRERDIDGEAEGGSEAGPPGDGSDAAAGAAQRGPVRRVLLVLTALLSVAVVVVTTTGWFVITFYDRRIDRETIAPPADITVTRPPPAPVGTETWLLVGSDVRTGSDAAAVSGARSDTMMIAHLASDGRTNIVSVPRDLRVPIPAWTDDGGTHHRARRDRINAAFGGGGPALLVATLEQVAGLRINHYAELDFNGFQQMTSAIGGIDVCLQASSYVEPHTLENGRRVRSMNLNDPSSGFLGQPGNNHLIGGNALAFVRQRHGFADGDLSRIRRQQAFLAAMFRKVSSSDVLLRPTKLAAFLGAVTRSVVLDDETGFTELRALAERMRGMTTGAVTFSTVPITGQIAEPAFYFLYDPDQMRQFFRNITGGESLPEPTGSGDPIPLGGAFTPEPSIGAPAAPTAAVALPPTESATPTVTPQVPDVASTPASPAEQPTATPTPPPTAMPTATAPTGVSVGAGVDILARPIAGTGQDATAGTTPGTPGPSATLPVGPPVGSSATTEPPVTAAAACIY</sequence>
<reference evidence="6" key="1">
    <citation type="submission" date="2016-07" db="EMBL/GenBank/DDBJ databases">
        <title>Frankia sp. NRRL B-16219 Genome sequencing.</title>
        <authorList>
            <person name="Ghodhbane-Gtari F."/>
            <person name="Swanson E."/>
            <person name="Gueddou A."/>
            <person name="Louati M."/>
            <person name="Nouioui I."/>
            <person name="Hezbri K."/>
            <person name="Abebe-Akele F."/>
            <person name="Simpson S."/>
            <person name="Morris K."/>
            <person name="Thomas K."/>
            <person name="Gtari M."/>
            <person name="Tisa L.S."/>
        </authorList>
    </citation>
    <scope>NUCLEOTIDE SEQUENCE [LARGE SCALE GENOMIC DNA]</scope>
    <source>
        <strain evidence="6">NRRL B-16219</strain>
    </source>
</reference>
<feature type="compositionally biased region" description="Basic and acidic residues" evidence="2">
    <location>
        <begin position="22"/>
        <end position="33"/>
    </location>
</feature>
<keyword evidence="3" id="KW-0812">Transmembrane</keyword>
<organism evidence="5 6">
    <name type="scientific">Parafrankia soli</name>
    <dbReference type="NCBI Taxonomy" id="2599596"/>
    <lineage>
        <taxon>Bacteria</taxon>
        <taxon>Bacillati</taxon>
        <taxon>Actinomycetota</taxon>
        <taxon>Actinomycetes</taxon>
        <taxon>Frankiales</taxon>
        <taxon>Frankiaceae</taxon>
        <taxon>Parafrankia</taxon>
    </lineage>
</organism>
<feature type="transmembrane region" description="Helical" evidence="3">
    <location>
        <begin position="64"/>
        <end position="87"/>
    </location>
</feature>
<evidence type="ECO:0000259" key="4">
    <source>
        <dbReference type="Pfam" id="PF03816"/>
    </source>
</evidence>
<feature type="compositionally biased region" description="Low complexity" evidence="2">
    <location>
        <begin position="495"/>
        <end position="515"/>
    </location>
</feature>
<proteinExistence type="inferred from homology"/>
<feature type="region of interest" description="Disordered" evidence="2">
    <location>
        <begin position="1"/>
        <end position="55"/>
    </location>
</feature>
<evidence type="ECO:0000256" key="2">
    <source>
        <dbReference type="SAM" id="MobiDB-lite"/>
    </source>
</evidence>
<evidence type="ECO:0000313" key="5">
    <source>
        <dbReference type="EMBL" id="OHV37296.1"/>
    </source>
</evidence>
<feature type="region of interest" description="Disordered" evidence="2">
    <location>
        <begin position="392"/>
        <end position="478"/>
    </location>
</feature>